<organism evidence="2 3">
    <name type="scientific">Trichomalopsis sarcophagae</name>
    <dbReference type="NCBI Taxonomy" id="543379"/>
    <lineage>
        <taxon>Eukaryota</taxon>
        <taxon>Metazoa</taxon>
        <taxon>Ecdysozoa</taxon>
        <taxon>Arthropoda</taxon>
        <taxon>Hexapoda</taxon>
        <taxon>Insecta</taxon>
        <taxon>Pterygota</taxon>
        <taxon>Neoptera</taxon>
        <taxon>Endopterygota</taxon>
        <taxon>Hymenoptera</taxon>
        <taxon>Apocrita</taxon>
        <taxon>Proctotrupomorpha</taxon>
        <taxon>Chalcidoidea</taxon>
        <taxon>Pteromalidae</taxon>
        <taxon>Pteromalinae</taxon>
        <taxon>Trichomalopsis</taxon>
    </lineage>
</organism>
<dbReference type="InterPro" id="IPR032150">
    <property type="entry name" value="DUF4820"/>
</dbReference>
<keyword evidence="3" id="KW-1185">Reference proteome</keyword>
<feature type="region of interest" description="Disordered" evidence="1">
    <location>
        <begin position="222"/>
        <end position="261"/>
    </location>
</feature>
<gene>
    <name evidence="2" type="ORF">TSAR_008575</name>
</gene>
<feature type="region of interest" description="Disordered" evidence="1">
    <location>
        <begin position="355"/>
        <end position="384"/>
    </location>
</feature>
<feature type="region of interest" description="Disordered" evidence="1">
    <location>
        <begin position="397"/>
        <end position="490"/>
    </location>
</feature>
<dbReference type="STRING" id="543379.A0A232FCF9"/>
<evidence type="ECO:0000313" key="3">
    <source>
        <dbReference type="Proteomes" id="UP000215335"/>
    </source>
</evidence>
<reference evidence="2 3" key="1">
    <citation type="journal article" date="2017" name="Curr. Biol.">
        <title>The Evolution of Venom by Co-option of Single-Copy Genes.</title>
        <authorList>
            <person name="Martinson E.O."/>
            <person name="Mrinalini"/>
            <person name="Kelkar Y.D."/>
            <person name="Chang C.H."/>
            <person name="Werren J.H."/>
        </authorList>
    </citation>
    <scope>NUCLEOTIDE SEQUENCE [LARGE SCALE GENOMIC DNA]</scope>
    <source>
        <strain evidence="2 3">Alberta</strain>
        <tissue evidence="2">Whole body</tissue>
    </source>
</reference>
<dbReference type="AlphaFoldDB" id="A0A232FCF9"/>
<sequence length="490" mass="54017">MCMCSVDIIDKTENIGYTYGQLYVFEALSCRGRNIMDKVNGLMMSGVESAAQMFIGQAFLRLIDRILWIVEKSVQWSLPSQEVSAKENGKTFGEVELVRPLPWIIFLPALLFLRIIRIGLDALGAILGYPQVEPSDMVRVIQRGRRRIRAIKSSGLKSMRLRSTPAIKDRATTMREASRNLAKSIRLTLSTLSCLDSASKTSPSPPPTKIRVSNVLAAVPPMSEETSGIDSAVGSPNQDYSKRKYSEIGTDESSLDESDEETLISKINRLADASDSDKDFSISDCPSVGRSETSASESEADVSIPLSEVEDLKAEKEEMEKQWCDNPQCTKTTGDNELHKLTECLVKLEKLNAQPSINGSKDQEEPEKDMRETLATNGVGNDRDTAYYSPISWKSVSPEVSIPSDKQDNHIDVGEKPMNELNNGQLYGGEEINEDCDIGSKNSCASGFSGQQTGESIKEKQRSSSQSSGGGAIKHHQKHKRGNYGNRKKK</sequence>
<dbReference type="Pfam" id="PF16091">
    <property type="entry name" value="DUF4820"/>
    <property type="match status" value="1"/>
</dbReference>
<accession>A0A232FCF9</accession>
<evidence type="ECO:0000313" key="2">
    <source>
        <dbReference type="EMBL" id="OXU28129.1"/>
    </source>
</evidence>
<evidence type="ECO:0000256" key="1">
    <source>
        <dbReference type="SAM" id="MobiDB-lite"/>
    </source>
</evidence>
<dbReference type="OrthoDB" id="7398970at2759"/>
<feature type="compositionally biased region" description="Basic residues" evidence="1">
    <location>
        <begin position="473"/>
        <end position="490"/>
    </location>
</feature>
<dbReference type="Proteomes" id="UP000215335">
    <property type="component" value="Unassembled WGS sequence"/>
</dbReference>
<proteinExistence type="predicted"/>
<feature type="compositionally biased region" description="Acidic residues" evidence="1">
    <location>
        <begin position="249"/>
        <end position="261"/>
    </location>
</feature>
<feature type="compositionally biased region" description="Polar residues" evidence="1">
    <location>
        <begin position="224"/>
        <end position="239"/>
    </location>
</feature>
<comment type="caution">
    <text evidence="2">The sequence shown here is derived from an EMBL/GenBank/DDBJ whole genome shotgun (WGS) entry which is preliminary data.</text>
</comment>
<feature type="compositionally biased region" description="Polar residues" evidence="1">
    <location>
        <begin position="440"/>
        <end position="455"/>
    </location>
</feature>
<feature type="region of interest" description="Disordered" evidence="1">
    <location>
        <begin position="275"/>
        <end position="307"/>
    </location>
</feature>
<protein>
    <submittedName>
        <fullName evidence="2">Uncharacterized protein</fullName>
    </submittedName>
</protein>
<name>A0A232FCF9_9HYME</name>
<feature type="compositionally biased region" description="Basic and acidic residues" evidence="1">
    <location>
        <begin position="405"/>
        <end position="418"/>
    </location>
</feature>
<dbReference type="EMBL" id="NNAY01000474">
    <property type="protein sequence ID" value="OXU28129.1"/>
    <property type="molecule type" value="Genomic_DNA"/>
</dbReference>